<protein>
    <submittedName>
        <fullName evidence="2">Uncharacterized protein</fullName>
    </submittedName>
</protein>
<proteinExistence type="predicted"/>
<dbReference type="EMBL" id="CAXIEN010000047">
    <property type="protein sequence ID" value="CAL1270317.1"/>
    <property type="molecule type" value="Genomic_DNA"/>
</dbReference>
<organism evidence="2 3">
    <name type="scientific">Larinioides sclopetarius</name>
    <dbReference type="NCBI Taxonomy" id="280406"/>
    <lineage>
        <taxon>Eukaryota</taxon>
        <taxon>Metazoa</taxon>
        <taxon>Ecdysozoa</taxon>
        <taxon>Arthropoda</taxon>
        <taxon>Chelicerata</taxon>
        <taxon>Arachnida</taxon>
        <taxon>Araneae</taxon>
        <taxon>Araneomorphae</taxon>
        <taxon>Entelegynae</taxon>
        <taxon>Araneoidea</taxon>
        <taxon>Araneidae</taxon>
        <taxon>Larinioides</taxon>
    </lineage>
</organism>
<dbReference type="Proteomes" id="UP001497382">
    <property type="component" value="Unassembled WGS sequence"/>
</dbReference>
<sequence length="371" mass="41397">MGNSKNITYKSIQFVNEESKVESIRTNAKSSKDVHQVFLQQSVTLLALKDKTLVNGTIAPDAVHPKQFFGIIAEDLPLFFGAVIGASLVIALSVLILTFWKCCCRMTILSKKKQYWLQPQDSTSVKGKYKIPVVQSNSVVFLGLKSSQGFDYERKRSIEDCIITKFVQTNEAFETASFGSSLHYTMSSQCPEIVVSGTEKLVSETTDDHPNNHTSSENLIGQTCSVISVSPILDNRTGNQCTESSLFSPNVDIPDITIHQDSPALLHRSFYSGSFDQRSLYSCNSHLGSEFDLKKCNFTWSNYSLRPTSAMDCYSELFQKANFCKKRKNRMRSDIAAAIAVSRSQSPQLNKDTELLVENAVEVVLDERTTL</sequence>
<evidence type="ECO:0000313" key="3">
    <source>
        <dbReference type="Proteomes" id="UP001497382"/>
    </source>
</evidence>
<evidence type="ECO:0000256" key="1">
    <source>
        <dbReference type="SAM" id="Phobius"/>
    </source>
</evidence>
<keyword evidence="1" id="KW-1133">Transmembrane helix</keyword>
<comment type="caution">
    <text evidence="2">The sequence shown here is derived from an EMBL/GenBank/DDBJ whole genome shotgun (WGS) entry which is preliminary data.</text>
</comment>
<gene>
    <name evidence="2" type="ORF">LARSCL_LOCUS5227</name>
</gene>
<keyword evidence="1" id="KW-0812">Transmembrane</keyword>
<evidence type="ECO:0000313" key="2">
    <source>
        <dbReference type="EMBL" id="CAL1270317.1"/>
    </source>
</evidence>
<reference evidence="2 3" key="1">
    <citation type="submission" date="2024-04" db="EMBL/GenBank/DDBJ databases">
        <authorList>
            <person name="Rising A."/>
            <person name="Reimegard J."/>
            <person name="Sonavane S."/>
            <person name="Akerstrom W."/>
            <person name="Nylinder S."/>
            <person name="Hedman E."/>
            <person name="Kallberg Y."/>
        </authorList>
    </citation>
    <scope>NUCLEOTIDE SEQUENCE [LARGE SCALE GENOMIC DNA]</scope>
</reference>
<keyword evidence="3" id="KW-1185">Reference proteome</keyword>
<feature type="transmembrane region" description="Helical" evidence="1">
    <location>
        <begin position="76"/>
        <end position="100"/>
    </location>
</feature>
<keyword evidence="1" id="KW-0472">Membrane</keyword>
<dbReference type="AlphaFoldDB" id="A0AAV1ZF03"/>
<name>A0AAV1ZF03_9ARAC</name>
<accession>A0AAV1ZF03</accession>